<reference evidence="2 3" key="1">
    <citation type="submission" date="2017-06" db="EMBL/GenBank/DDBJ databases">
        <title>Draft genome sequence of anaerobic fermentative bacterium Anaeromicrobium sediminis DY2726D isolated from West Pacific Ocean sediments.</title>
        <authorList>
            <person name="Zeng X."/>
        </authorList>
    </citation>
    <scope>NUCLEOTIDE SEQUENCE [LARGE SCALE GENOMIC DNA]</scope>
    <source>
        <strain evidence="2 3">DY2726D</strain>
    </source>
</reference>
<keyword evidence="1" id="KW-0812">Transmembrane</keyword>
<evidence type="ECO:0000256" key="1">
    <source>
        <dbReference type="SAM" id="Phobius"/>
    </source>
</evidence>
<protein>
    <submittedName>
        <fullName evidence="2">Uncharacterized protein</fullName>
    </submittedName>
</protein>
<dbReference type="EMBL" id="NIBG01000007">
    <property type="protein sequence ID" value="PAB59585.1"/>
    <property type="molecule type" value="Genomic_DNA"/>
</dbReference>
<feature type="non-terminal residue" evidence="2">
    <location>
        <position position="365"/>
    </location>
</feature>
<organism evidence="2 3">
    <name type="scientific">Anaeromicrobium sediminis</name>
    <dbReference type="NCBI Taxonomy" id="1478221"/>
    <lineage>
        <taxon>Bacteria</taxon>
        <taxon>Bacillati</taxon>
        <taxon>Bacillota</taxon>
        <taxon>Clostridia</taxon>
        <taxon>Peptostreptococcales</taxon>
        <taxon>Thermotaleaceae</taxon>
        <taxon>Anaeromicrobium</taxon>
    </lineage>
</organism>
<keyword evidence="3" id="KW-1185">Reference proteome</keyword>
<dbReference type="RefSeq" id="WP_278277548.1">
    <property type="nucleotide sequence ID" value="NZ_NIBG01000007.1"/>
</dbReference>
<name>A0A267ML24_9FIRM</name>
<proteinExistence type="predicted"/>
<feature type="transmembrane region" description="Helical" evidence="1">
    <location>
        <begin position="344"/>
        <end position="364"/>
    </location>
</feature>
<evidence type="ECO:0000313" key="3">
    <source>
        <dbReference type="Proteomes" id="UP000216024"/>
    </source>
</evidence>
<dbReference type="Proteomes" id="UP000216024">
    <property type="component" value="Unassembled WGS sequence"/>
</dbReference>
<keyword evidence="1" id="KW-1133">Transmembrane helix</keyword>
<evidence type="ECO:0000313" key="2">
    <source>
        <dbReference type="EMBL" id="PAB59585.1"/>
    </source>
</evidence>
<gene>
    <name evidence="2" type="ORF">CCE28_10270</name>
</gene>
<dbReference type="AlphaFoldDB" id="A0A267ML24"/>
<dbReference type="Pfam" id="PF04392">
    <property type="entry name" value="ABC_sub_bind"/>
    <property type="match status" value="1"/>
</dbReference>
<dbReference type="Gene3D" id="3.40.50.2300">
    <property type="match status" value="2"/>
</dbReference>
<dbReference type="InterPro" id="IPR007487">
    <property type="entry name" value="ABC_transpt-TYRBP-like"/>
</dbReference>
<keyword evidence="1" id="KW-0472">Membrane</keyword>
<comment type="caution">
    <text evidence="2">The sequence shown here is derived from an EMBL/GenBank/DDBJ whole genome shotgun (WGS) entry which is preliminary data.</text>
</comment>
<dbReference type="PANTHER" id="PTHR35271:SF1">
    <property type="entry name" value="ABC TRANSPORTER, SUBSTRATE-BINDING LIPOPROTEIN"/>
    <property type="match status" value="1"/>
</dbReference>
<accession>A0A267ML24</accession>
<sequence length="365" mass="41733">MSIRKLIVLLLIIVNVLLLNGIVSFSQETEKNHILVLNSYHQGYAWTDHVVQGIESVLEDENNVIRIEYMDTKIITDEIHLNNLYELYKYKFSDHKFDVIIASDNDAYNFLKKYHKTLFKDTPVITCGLNVFDDFITNGNNMFTGVAETVDIKDTIDIAYKLHPNINNVVIIADESLFGNMSIETAREIAPLYKDRLKFHFIQTDSIEDILENIKKIPRDSMIFKSGLYKDKVGEPISIEEGTKMISKTVNVPLYSCWEMNLGHGVIGGKVVSGYSQGETAAKMALKILEGQSIKELPFIQKSINKYVFDYALIGKYPIKLSDLPKDSIFINNPSPFLKIKKSLMYLVIMLIVAVLIFFNFILYK</sequence>
<dbReference type="PANTHER" id="PTHR35271">
    <property type="entry name" value="ABC TRANSPORTER, SUBSTRATE-BINDING LIPOPROTEIN-RELATED"/>
    <property type="match status" value="1"/>
</dbReference>